<gene>
    <name evidence="2" type="ORF">ABNK63_11620</name>
</gene>
<evidence type="ECO:0000256" key="1">
    <source>
        <dbReference type="SAM" id="Phobius"/>
    </source>
</evidence>
<proteinExistence type="predicted"/>
<sequence>MKTATAIFAAIAGASAGFIAGVFAAFLGGVHEKPAFFAISLSSSIALALASLAGASRLHVAFPRAHYAILAASMAGAGVGVWSVLRMIKVI</sequence>
<keyword evidence="1" id="KW-0472">Membrane</keyword>
<organism evidence="2">
    <name type="scientific">Rhodanobacter sp. IGA1.0</name>
    <dbReference type="NCBI Taxonomy" id="3158582"/>
    <lineage>
        <taxon>Bacteria</taxon>
        <taxon>Pseudomonadati</taxon>
        <taxon>Pseudomonadota</taxon>
        <taxon>Gammaproteobacteria</taxon>
        <taxon>Lysobacterales</taxon>
        <taxon>Rhodanobacteraceae</taxon>
        <taxon>Rhodanobacter</taxon>
    </lineage>
</organism>
<keyword evidence="1" id="KW-1133">Transmembrane helix</keyword>
<evidence type="ECO:0000313" key="2">
    <source>
        <dbReference type="EMBL" id="XBS89044.1"/>
    </source>
</evidence>
<feature type="transmembrane region" description="Helical" evidence="1">
    <location>
        <begin position="34"/>
        <end position="55"/>
    </location>
</feature>
<keyword evidence="1" id="KW-0812">Transmembrane</keyword>
<name>A0AAU7QI22_9GAMM</name>
<accession>A0AAU7QI22</accession>
<feature type="transmembrane region" description="Helical" evidence="1">
    <location>
        <begin position="67"/>
        <end position="85"/>
    </location>
</feature>
<dbReference type="AlphaFoldDB" id="A0AAU7QI22"/>
<reference evidence="2" key="1">
    <citation type="submission" date="2024-06" db="EMBL/GenBank/DDBJ databases">
        <authorList>
            <person name="Sun Y."/>
        </authorList>
    </citation>
    <scope>NUCLEOTIDE SEQUENCE</scope>
    <source>
        <strain evidence="2">IGA1.0</strain>
    </source>
</reference>
<protein>
    <recommendedName>
        <fullName evidence="3">GlsB/YeaQ/YmgE family stress response membrane protein</fullName>
    </recommendedName>
</protein>
<dbReference type="RefSeq" id="WP_350015709.1">
    <property type="nucleotide sequence ID" value="NZ_CP157948.1"/>
</dbReference>
<dbReference type="EMBL" id="CP157948">
    <property type="protein sequence ID" value="XBS89044.1"/>
    <property type="molecule type" value="Genomic_DNA"/>
</dbReference>
<evidence type="ECO:0008006" key="3">
    <source>
        <dbReference type="Google" id="ProtNLM"/>
    </source>
</evidence>